<dbReference type="EMBL" id="AWVF01000226">
    <property type="protein sequence ID" value="ERJ94962.1"/>
    <property type="molecule type" value="Genomic_DNA"/>
</dbReference>
<organism evidence="1 2">
    <name type="scientific">Ruminococcus callidus ATCC 27760</name>
    <dbReference type="NCBI Taxonomy" id="411473"/>
    <lineage>
        <taxon>Bacteria</taxon>
        <taxon>Bacillati</taxon>
        <taxon>Bacillota</taxon>
        <taxon>Clostridia</taxon>
        <taxon>Eubacteriales</taxon>
        <taxon>Oscillospiraceae</taxon>
        <taxon>Ruminococcus</taxon>
    </lineage>
</organism>
<evidence type="ECO:0000313" key="2">
    <source>
        <dbReference type="Proteomes" id="UP000016662"/>
    </source>
</evidence>
<keyword evidence="2" id="KW-1185">Reference proteome</keyword>
<comment type="caution">
    <text evidence="1">The sequence shown here is derived from an EMBL/GenBank/DDBJ whole genome shotgun (WGS) entry which is preliminary data.</text>
</comment>
<evidence type="ECO:0000313" key="1">
    <source>
        <dbReference type="EMBL" id="ERJ94962.1"/>
    </source>
</evidence>
<dbReference type="Pfam" id="PF06949">
    <property type="entry name" value="DUF1292"/>
    <property type="match status" value="1"/>
</dbReference>
<dbReference type="PATRIC" id="fig|411473.3.peg.1457"/>
<dbReference type="Proteomes" id="UP000016662">
    <property type="component" value="Unassembled WGS sequence"/>
</dbReference>
<dbReference type="AlphaFoldDB" id="U2KRQ8"/>
<protein>
    <recommendedName>
        <fullName evidence="3">DUF1292 domain-containing protein</fullName>
    </recommendedName>
</protein>
<gene>
    <name evidence="1" type="ORF">RUMCAL_01781</name>
</gene>
<dbReference type="STRING" id="411473.RUMCAL_01781"/>
<dbReference type="eggNOG" id="COG3906">
    <property type="taxonomic scope" value="Bacteria"/>
</dbReference>
<reference evidence="1 2" key="1">
    <citation type="submission" date="2013-07" db="EMBL/GenBank/DDBJ databases">
        <authorList>
            <person name="Weinstock G."/>
            <person name="Sodergren E."/>
            <person name="Wylie T."/>
            <person name="Fulton L."/>
            <person name="Fulton R."/>
            <person name="Fronick C."/>
            <person name="O'Laughlin M."/>
            <person name="Godfrey J."/>
            <person name="Miner T."/>
            <person name="Herter B."/>
            <person name="Appelbaum E."/>
            <person name="Cordes M."/>
            <person name="Lek S."/>
            <person name="Wollam A."/>
            <person name="Pepin K.H."/>
            <person name="Palsikar V.B."/>
            <person name="Mitreva M."/>
            <person name="Wilson R.K."/>
        </authorList>
    </citation>
    <scope>NUCLEOTIDE SEQUENCE [LARGE SCALE GENOMIC DNA]</scope>
    <source>
        <strain evidence="1 2">ATCC 27760</strain>
    </source>
</reference>
<evidence type="ECO:0008006" key="3">
    <source>
        <dbReference type="Google" id="ProtNLM"/>
    </source>
</evidence>
<name>U2KRQ8_9FIRM</name>
<sequence length="161" mass="18651">MNILLGNTARRSLCGIALVKLSGSSIDTPWKIVYNRSRELFPKQTPLWQIGVLPMADENMMDMDMQGMLYTLEDEEGNEQEFEVLGELEYEDATYCALVPYHENEEDMLKDDGEFVILKRETIDGEEMLCTIEDDDEYDAVGNMFLQYLNDMFDEEDEEEA</sequence>
<accession>U2KRQ8</accession>
<dbReference type="HOGENOM" id="CLU_1642466_0_0_9"/>
<proteinExistence type="predicted"/>
<dbReference type="InterPro" id="IPR009711">
    <property type="entry name" value="UPF0473"/>
</dbReference>